<dbReference type="Proteomes" id="UP000703674">
    <property type="component" value="Unassembled WGS sequence"/>
</dbReference>
<evidence type="ECO:0000259" key="9">
    <source>
        <dbReference type="Pfam" id="PF00593"/>
    </source>
</evidence>
<dbReference type="PROSITE" id="PS52016">
    <property type="entry name" value="TONB_DEPENDENT_REC_3"/>
    <property type="match status" value="1"/>
</dbReference>
<keyword evidence="2 8" id="KW-0813">Transport</keyword>
<comment type="similarity">
    <text evidence="8">Belongs to the TonB-dependent receptor family.</text>
</comment>
<dbReference type="Pfam" id="PF00593">
    <property type="entry name" value="TonB_dep_Rec_b-barrel"/>
    <property type="match status" value="1"/>
</dbReference>
<sequence length="108" mass="12035">RGIGYFPYVQAFNTGWNQGTNTGVLLGGVTDPNLTWETSQITNIGLDFAFLNNRIEGSVEWFDKESVDLLYDQPLPMSTGNDAITTNVGSIANQGWEFMIRTRNIVSR</sequence>
<dbReference type="Gene3D" id="2.40.170.20">
    <property type="entry name" value="TonB-dependent receptor, beta-barrel domain"/>
    <property type="match status" value="1"/>
</dbReference>
<feature type="domain" description="TonB-dependent receptor-like beta-barrel" evidence="9">
    <location>
        <begin position="13"/>
        <end position="98"/>
    </location>
</feature>
<evidence type="ECO:0000313" key="11">
    <source>
        <dbReference type="Proteomes" id="UP000703674"/>
    </source>
</evidence>
<evidence type="ECO:0000256" key="6">
    <source>
        <dbReference type="ARBA" id="ARBA00023136"/>
    </source>
</evidence>
<keyword evidence="4 8" id="KW-0812">Transmembrane</keyword>
<feature type="non-terminal residue" evidence="10">
    <location>
        <position position="1"/>
    </location>
</feature>
<evidence type="ECO:0000256" key="8">
    <source>
        <dbReference type="PROSITE-ProRule" id="PRU01360"/>
    </source>
</evidence>
<keyword evidence="10" id="KW-0675">Receptor</keyword>
<dbReference type="InterPro" id="IPR036942">
    <property type="entry name" value="Beta-barrel_TonB_sf"/>
</dbReference>
<dbReference type="RefSeq" id="WP_168139998.1">
    <property type="nucleotide sequence ID" value="NZ_JAAVJR010001326.1"/>
</dbReference>
<evidence type="ECO:0000256" key="3">
    <source>
        <dbReference type="ARBA" id="ARBA00022452"/>
    </source>
</evidence>
<keyword evidence="11" id="KW-1185">Reference proteome</keyword>
<evidence type="ECO:0000313" key="10">
    <source>
        <dbReference type="EMBL" id="NJW55596.1"/>
    </source>
</evidence>
<keyword evidence="5" id="KW-0798">TonB box</keyword>
<evidence type="ECO:0000256" key="4">
    <source>
        <dbReference type="ARBA" id="ARBA00022692"/>
    </source>
</evidence>
<evidence type="ECO:0000256" key="7">
    <source>
        <dbReference type="ARBA" id="ARBA00023237"/>
    </source>
</evidence>
<dbReference type="EMBL" id="JAAVJR010001326">
    <property type="protein sequence ID" value="NJW55596.1"/>
    <property type="molecule type" value="Genomic_DNA"/>
</dbReference>
<proteinExistence type="inferred from homology"/>
<dbReference type="InterPro" id="IPR039426">
    <property type="entry name" value="TonB-dep_rcpt-like"/>
</dbReference>
<dbReference type="InterPro" id="IPR000531">
    <property type="entry name" value="Beta-barrel_TonB"/>
</dbReference>
<dbReference type="SUPFAM" id="SSF56935">
    <property type="entry name" value="Porins"/>
    <property type="match status" value="1"/>
</dbReference>
<comment type="caution">
    <text evidence="10">The sequence shown here is derived from an EMBL/GenBank/DDBJ whole genome shotgun (WGS) entry which is preliminary data.</text>
</comment>
<feature type="non-terminal residue" evidence="10">
    <location>
        <position position="108"/>
    </location>
</feature>
<keyword evidence="6 8" id="KW-0472">Membrane</keyword>
<evidence type="ECO:0000256" key="5">
    <source>
        <dbReference type="ARBA" id="ARBA00023077"/>
    </source>
</evidence>
<keyword evidence="3 8" id="KW-1134">Transmembrane beta strand</keyword>
<keyword evidence="7 8" id="KW-0998">Cell outer membrane</keyword>
<evidence type="ECO:0000256" key="1">
    <source>
        <dbReference type="ARBA" id="ARBA00004571"/>
    </source>
</evidence>
<protein>
    <submittedName>
        <fullName evidence="10">TonB-dependent receptor</fullName>
    </submittedName>
</protein>
<evidence type="ECO:0000256" key="2">
    <source>
        <dbReference type="ARBA" id="ARBA00022448"/>
    </source>
</evidence>
<name>A0ABX1D582_9FLAO</name>
<accession>A0ABX1D582</accession>
<organism evidence="10 11">
    <name type="scientific">Salinimicrobium oceani</name>
    <dbReference type="NCBI Taxonomy" id="2722702"/>
    <lineage>
        <taxon>Bacteria</taxon>
        <taxon>Pseudomonadati</taxon>
        <taxon>Bacteroidota</taxon>
        <taxon>Flavobacteriia</taxon>
        <taxon>Flavobacteriales</taxon>
        <taxon>Flavobacteriaceae</taxon>
        <taxon>Salinimicrobium</taxon>
    </lineage>
</organism>
<comment type="subcellular location">
    <subcellularLocation>
        <location evidence="1 8">Cell outer membrane</location>
        <topology evidence="1 8">Multi-pass membrane protein</topology>
    </subcellularLocation>
</comment>
<reference evidence="10 11" key="1">
    <citation type="submission" date="2020-03" db="EMBL/GenBank/DDBJ databases">
        <title>Salinimicrobium sp. nov, isolated from SCS.</title>
        <authorList>
            <person name="Cao W.R."/>
        </authorList>
    </citation>
    <scope>NUCLEOTIDE SEQUENCE [LARGE SCALE GENOMIC DNA]</scope>
    <source>
        <strain evidence="11">J15B91</strain>
    </source>
</reference>
<gene>
    <name evidence="10" type="ORF">HC175_22030</name>
</gene>